<dbReference type="Proteomes" id="UP000805418">
    <property type="component" value="Chromosome 16"/>
</dbReference>
<organism evidence="1 2">
    <name type="scientific">Canis lupus familiaris</name>
    <name type="common">Dog</name>
    <name type="synonym">Canis familiaris</name>
    <dbReference type="NCBI Taxonomy" id="9615"/>
    <lineage>
        <taxon>Eukaryota</taxon>
        <taxon>Metazoa</taxon>
        <taxon>Chordata</taxon>
        <taxon>Craniata</taxon>
        <taxon>Vertebrata</taxon>
        <taxon>Euteleostomi</taxon>
        <taxon>Mammalia</taxon>
        <taxon>Eutheria</taxon>
        <taxon>Laurasiatheria</taxon>
        <taxon>Carnivora</taxon>
        <taxon>Caniformia</taxon>
        <taxon>Canidae</taxon>
        <taxon>Canis</taxon>
    </lineage>
</organism>
<reference evidence="1" key="3">
    <citation type="submission" date="2025-09" db="UniProtKB">
        <authorList>
            <consortium name="Ensembl"/>
        </authorList>
    </citation>
    <scope>IDENTIFICATION</scope>
    <source>
        <strain evidence="1">Boxer</strain>
    </source>
</reference>
<proteinExistence type="predicted"/>
<evidence type="ECO:0000313" key="1">
    <source>
        <dbReference type="Ensembl" id="ENSCAFP00845014918.1"/>
    </source>
</evidence>
<keyword evidence="2" id="KW-1185">Reference proteome</keyword>
<reference evidence="1" key="1">
    <citation type="submission" date="2020-03" db="EMBL/GenBank/DDBJ databases">
        <title>Long-read based genome assembly of a Labrador retriever dog.</title>
        <authorList>
            <person name="Eory L."/>
            <person name="Zhang W."/>
            <person name="Schoenebeck J."/>
        </authorList>
    </citation>
    <scope>NUCLEOTIDE SEQUENCE [LARGE SCALE GENOMIC DNA]</scope>
    <source>
        <strain evidence="1">Labrador retriever</strain>
    </source>
</reference>
<protein>
    <submittedName>
        <fullName evidence="1">Uncharacterized protein</fullName>
    </submittedName>
</protein>
<accession>A0A8I3NGB1</accession>
<sequence length="85" mass="10214">MDVSCKKLLWSSSKRVLPVFSSRILMESSLTFRYFIHFEFVFLYGVREWSSFILLNMDVQFSQHHFLKRLSFIQWIVFPALSNIS</sequence>
<name>A0A8I3NGB1_CANLF</name>
<evidence type="ECO:0000313" key="2">
    <source>
        <dbReference type="Proteomes" id="UP000805418"/>
    </source>
</evidence>
<dbReference type="OrthoDB" id="9814062at2759"/>
<dbReference type="Ensembl" id="ENSCAFT00845019096.1">
    <property type="protein sequence ID" value="ENSCAFP00845014918.1"/>
    <property type="gene ID" value="ENSCAFG00845010827.1"/>
</dbReference>
<dbReference type="AlphaFoldDB" id="A0A8I3NGB1"/>
<dbReference type="GeneTree" id="ENSGT01140000284242"/>
<reference evidence="1" key="2">
    <citation type="submission" date="2025-08" db="UniProtKB">
        <authorList>
            <consortium name="Ensembl"/>
        </authorList>
    </citation>
    <scope>IDENTIFICATION</scope>
    <source>
        <strain evidence="1">Boxer</strain>
    </source>
</reference>